<sequence>MTNISIRGEILVGLCLTAGIITIIYQRKNKSKLLSKNKVSNEKSLCDYSYRDLFHFFIAPEFHYDKLHFAKEFSEQMHIEASKYMMIDHDDDPDFADHFTYIKYDKEKINERLDYIQERLFKQRYLDWLDAGQPVDENSYYWWAETKLHLITYLIQREPYHLTDGIWLRGVPQGPMTYIDSKLFSIYIDELGNGDVSQNHPSVYLNVLKDLELYVPPITSREFVDQKQILDISFKKPLLTLTTSLFPKTFTPEILGYTLWLETTSSSEHAGLRKILDRYDLNPKFSLLHNAIDNNLDGHGKYARDAVQLYLDDILQKEGRQAVEHHWKRIWTGYVAYGTTGNIDNELKALYKKQKQITPKQEFIELIKKKSILAQKMHGARRIGPNNCLLNDLFSSNDPEKLLYELENSDMIVKGYPHQSKLLNHAVTFQGPMYQVFNADELSIITRWIISLLPSTINDVLSLLVKRRKLAKHLSTNVKLQLSDGSEEYLKDLFEKDPSELLSAFRVSKWNIPFDGSNVTKENVDTCPLIKSIDKNGILEHVFNRYDNDKEILSSWILEGSPIQNETLQDQSKQINIISQKPFQFQY</sequence>
<dbReference type="EMBL" id="CAJNOG010000067">
    <property type="protein sequence ID" value="CAF0880896.1"/>
    <property type="molecule type" value="Genomic_DNA"/>
</dbReference>
<keyword evidence="1" id="KW-0812">Transmembrane</keyword>
<dbReference type="Proteomes" id="UP000663844">
    <property type="component" value="Unassembled WGS sequence"/>
</dbReference>
<dbReference type="Proteomes" id="UP000663845">
    <property type="component" value="Unassembled WGS sequence"/>
</dbReference>
<comment type="caution">
    <text evidence="2">The sequence shown here is derived from an EMBL/GenBank/DDBJ whole genome shotgun (WGS) entry which is preliminary data.</text>
</comment>
<keyword evidence="1" id="KW-1133">Transmembrane helix</keyword>
<proteinExistence type="predicted"/>
<evidence type="ECO:0000313" key="4">
    <source>
        <dbReference type="Proteomes" id="UP000663845"/>
    </source>
</evidence>
<dbReference type="Pfam" id="PF14518">
    <property type="entry name" value="Haem_oxygenas_2"/>
    <property type="match status" value="1"/>
</dbReference>
<protein>
    <submittedName>
        <fullName evidence="2">Uncharacterized protein</fullName>
    </submittedName>
</protein>
<keyword evidence="1" id="KW-0472">Membrane</keyword>
<organism evidence="2 4">
    <name type="scientific">Adineta steineri</name>
    <dbReference type="NCBI Taxonomy" id="433720"/>
    <lineage>
        <taxon>Eukaryota</taxon>
        <taxon>Metazoa</taxon>
        <taxon>Spiralia</taxon>
        <taxon>Gnathifera</taxon>
        <taxon>Rotifera</taxon>
        <taxon>Eurotatoria</taxon>
        <taxon>Bdelloidea</taxon>
        <taxon>Adinetida</taxon>
        <taxon>Adinetidae</taxon>
        <taxon>Adineta</taxon>
    </lineage>
</organism>
<evidence type="ECO:0000256" key="1">
    <source>
        <dbReference type="SAM" id="Phobius"/>
    </source>
</evidence>
<evidence type="ECO:0000313" key="2">
    <source>
        <dbReference type="EMBL" id="CAF0880896.1"/>
    </source>
</evidence>
<dbReference type="SMART" id="SM01236">
    <property type="entry name" value="Haem_oxygenase_2"/>
    <property type="match status" value="1"/>
</dbReference>
<reference evidence="2" key="1">
    <citation type="submission" date="2021-02" db="EMBL/GenBank/DDBJ databases">
        <authorList>
            <person name="Nowell W R."/>
        </authorList>
    </citation>
    <scope>NUCLEOTIDE SEQUENCE</scope>
</reference>
<dbReference type="AlphaFoldDB" id="A0A813Y988"/>
<evidence type="ECO:0000313" key="3">
    <source>
        <dbReference type="EMBL" id="CAF3494424.1"/>
    </source>
</evidence>
<gene>
    <name evidence="2" type="ORF">JYZ213_LOCUS9483</name>
    <name evidence="3" type="ORF">OXD698_LOCUS930</name>
</gene>
<dbReference type="Gene3D" id="1.20.910.10">
    <property type="entry name" value="Heme oxygenase-like"/>
    <property type="match status" value="1"/>
</dbReference>
<dbReference type="InterPro" id="IPR016084">
    <property type="entry name" value="Haem_Oase-like_multi-hlx"/>
</dbReference>
<feature type="transmembrane region" description="Helical" evidence="1">
    <location>
        <begin position="6"/>
        <end position="25"/>
    </location>
</feature>
<name>A0A813Y988_9BILA</name>
<dbReference type="EMBL" id="CAJOAZ010000025">
    <property type="protein sequence ID" value="CAF3494424.1"/>
    <property type="molecule type" value="Genomic_DNA"/>
</dbReference>
<accession>A0A813Y988</accession>